<dbReference type="InterPro" id="IPR029044">
    <property type="entry name" value="Nucleotide-diphossugar_trans"/>
</dbReference>
<organism evidence="2 3">
    <name type="scientific">Thermophilibacter gallinarum</name>
    <dbReference type="NCBI Taxonomy" id="2779357"/>
    <lineage>
        <taxon>Bacteria</taxon>
        <taxon>Bacillati</taxon>
        <taxon>Actinomycetota</taxon>
        <taxon>Coriobacteriia</taxon>
        <taxon>Coriobacteriales</taxon>
        <taxon>Atopobiaceae</taxon>
        <taxon>Thermophilibacter</taxon>
    </lineage>
</organism>
<dbReference type="InterPro" id="IPR001173">
    <property type="entry name" value="Glyco_trans_2-like"/>
</dbReference>
<comment type="caution">
    <text evidence="2">The sequence shown here is derived from an EMBL/GenBank/DDBJ whole genome shotgun (WGS) entry which is preliminary data.</text>
</comment>
<dbReference type="Proteomes" id="UP001194273">
    <property type="component" value="Unassembled WGS sequence"/>
</dbReference>
<evidence type="ECO:0000313" key="3">
    <source>
        <dbReference type="Proteomes" id="UP001194273"/>
    </source>
</evidence>
<proteinExistence type="predicted"/>
<dbReference type="EMBL" id="JADCJZ010000001">
    <property type="protein sequence ID" value="MBE5023485.1"/>
    <property type="molecule type" value="Genomic_DNA"/>
</dbReference>
<dbReference type="CDD" id="cd00761">
    <property type="entry name" value="Glyco_tranf_GTA_type"/>
    <property type="match status" value="1"/>
</dbReference>
<evidence type="ECO:0000259" key="1">
    <source>
        <dbReference type="Pfam" id="PF00535"/>
    </source>
</evidence>
<evidence type="ECO:0000313" key="2">
    <source>
        <dbReference type="EMBL" id="MBE5023485.1"/>
    </source>
</evidence>
<name>A0ABR9QQY5_9ACTN</name>
<dbReference type="Gene3D" id="3.90.550.10">
    <property type="entry name" value="Spore Coat Polysaccharide Biosynthesis Protein SpsA, Chain A"/>
    <property type="match status" value="1"/>
</dbReference>
<keyword evidence="3" id="KW-1185">Reference proteome</keyword>
<dbReference type="PANTHER" id="PTHR22916:SF3">
    <property type="entry name" value="UDP-GLCNAC:BETAGAL BETA-1,3-N-ACETYLGLUCOSAMINYLTRANSFERASE-LIKE PROTEIN 1"/>
    <property type="match status" value="1"/>
</dbReference>
<gene>
    <name evidence="2" type="ORF">INF26_01280</name>
</gene>
<dbReference type="PANTHER" id="PTHR22916">
    <property type="entry name" value="GLYCOSYLTRANSFERASE"/>
    <property type="match status" value="1"/>
</dbReference>
<dbReference type="Pfam" id="PF00535">
    <property type="entry name" value="Glycos_transf_2"/>
    <property type="match status" value="1"/>
</dbReference>
<sequence>MSAINPSVSHELVSVVIPIYNAEGTLDECLASIEAQTHRELEVICVNDGSTDASAEIVRGHAAHDDRIVVVEKPNEGYGASCNRGIATARGTWVAIVEPDDALPPTAYEDLLACADAAGGSTAVDVVRGAYWRTFPDEGGNEIRVSCPYRGRVNPQRQPFSIGDGVELLRHHPAIWAGCYRRAYLVEQGIRFPEVPGAGWADNPFLAETLFRTGRIAYTDDCVYVYRERDLREAESLAERAPLTPLERWNDMMDVAKSAGITDRRVLSALALRGVNYALITLEGAGEDTPGVSGLLERSMGRLDPDLVFSEPGISSAGRALFARVRGIDEPRGGGIAHLSYLMREGLYRMRTNGLAFSVRTALSRRGSRLV</sequence>
<dbReference type="SUPFAM" id="SSF53448">
    <property type="entry name" value="Nucleotide-diphospho-sugar transferases"/>
    <property type="match status" value="1"/>
</dbReference>
<dbReference type="RefSeq" id="WP_193528927.1">
    <property type="nucleotide sequence ID" value="NZ_JADCJZ010000001.1"/>
</dbReference>
<reference evidence="2 3" key="1">
    <citation type="submission" date="2020-10" db="EMBL/GenBank/DDBJ databases">
        <title>ChiBAC.</title>
        <authorList>
            <person name="Zenner C."/>
            <person name="Hitch T.C.A."/>
            <person name="Clavel T."/>
        </authorList>
    </citation>
    <scope>NUCLEOTIDE SEQUENCE [LARGE SCALE GENOMIC DNA]</scope>
    <source>
        <strain evidence="2 3">DSM 107455</strain>
    </source>
</reference>
<protein>
    <submittedName>
        <fullName evidence="2">Glycosyltransferase</fullName>
    </submittedName>
</protein>
<feature type="domain" description="Glycosyltransferase 2-like" evidence="1">
    <location>
        <begin position="14"/>
        <end position="143"/>
    </location>
</feature>
<accession>A0ABR9QQY5</accession>